<name>A0A7D5SEF6_9PROT</name>
<dbReference type="Proteomes" id="UP000509684">
    <property type="component" value="Chromosome"/>
</dbReference>
<sequence length="439" mass="48601">MAELRINAKWMASVSGEPEVMATAAWVEMYVDNISLNRNQDIWAETVRDNVFVSAYPLAMWFASSWWRLNHEPLPMQQPGHNWRMVHELGAANHGFVWPRVIFIPDGEAIHVWAGTSMTLDQSVQYLQALDVPRMITLTGFQQSVERFIHSVLARLDAMGLAGPNLAHLWALVQEDLADPEAVRRRKLEAELGFDPEECPEQALNAALQWESQVGDAALSVLAPAIAASGATPDLAIIGQLASVGGIVGIPELSPDSIDHLDHGAPWERAIHDARALRNKIGNVSGPVPDRSLHDLLGMSSEAAANWSAPLGRSPVAVAIPMNDHRLKFVPRRHSPAGKRFELARFLGEYLRPSTHELRWLVSTDLSTFRQKYQRAFAAEFLCPIDLLTSFLDGDFSSYAIEEAAAEFDVSEQTITSLLLNNGYIHHHGTGSMPYRMAA</sequence>
<dbReference type="EMBL" id="CP058708">
    <property type="protein sequence ID" value="QLH51537.1"/>
    <property type="molecule type" value="Genomic_DNA"/>
</dbReference>
<evidence type="ECO:0000313" key="1">
    <source>
        <dbReference type="EMBL" id="QLH51537.1"/>
    </source>
</evidence>
<accession>A0A7D5SEF6</accession>
<gene>
    <name evidence="1" type="ORF">HWD57_18300</name>
</gene>
<reference evidence="1 2" key="1">
    <citation type="journal article" date="2019" name="Microbiome">
        <title>Annotated bacterial chromosomes from frame-shift-corrected long-read metagenomic data.</title>
        <authorList>
            <person name="Arumugam K."/>
            <person name="Bagci C."/>
            <person name="Bessarab I."/>
            <person name="Beier S."/>
            <person name="Buchfink B."/>
            <person name="Gorska A."/>
            <person name="Qiu G."/>
            <person name="Huson D.H."/>
            <person name="Williams R.B.H."/>
        </authorList>
    </citation>
    <scope>NUCLEOTIDE SEQUENCE [LARGE SCALE GENOMIC DNA]</scope>
    <source>
        <strain evidence="1">SSA1</strain>
    </source>
</reference>
<dbReference type="AlphaFoldDB" id="A0A7D5SEF6"/>
<dbReference type="KEGG" id="acog:HWD57_18300"/>
<organism evidence="1 2">
    <name type="scientific">Candidatus Accumulibacter cognatus</name>
    <dbReference type="NCBI Taxonomy" id="2954383"/>
    <lineage>
        <taxon>Bacteria</taxon>
        <taxon>Pseudomonadati</taxon>
        <taxon>Pseudomonadota</taxon>
        <taxon>Betaproteobacteria</taxon>
        <taxon>Candidatus Accumulibacter</taxon>
    </lineage>
</organism>
<proteinExistence type="predicted"/>
<evidence type="ECO:0000313" key="2">
    <source>
        <dbReference type="Proteomes" id="UP000509684"/>
    </source>
</evidence>
<protein>
    <submittedName>
        <fullName evidence="1">Uncharacterized protein</fullName>
    </submittedName>
</protein>